<dbReference type="STRING" id="1276538.A0A1X7RE01"/>
<keyword evidence="2" id="KW-0862">Zinc</keyword>
<evidence type="ECO:0000313" key="5">
    <source>
        <dbReference type="Proteomes" id="UP000215127"/>
    </source>
</evidence>
<proteinExistence type="predicted"/>
<dbReference type="PANTHER" id="PTHR42683">
    <property type="entry name" value="ALDEHYDE REDUCTASE"/>
    <property type="match status" value="1"/>
</dbReference>
<evidence type="ECO:0000256" key="2">
    <source>
        <dbReference type="ARBA" id="ARBA00022833"/>
    </source>
</evidence>
<keyword evidence="1" id="KW-0479">Metal-binding</keyword>
<dbReference type="InterPro" id="IPR036291">
    <property type="entry name" value="NAD(P)-bd_dom_sf"/>
</dbReference>
<dbReference type="GO" id="GO:0016616">
    <property type="term" value="F:oxidoreductase activity, acting on the CH-OH group of donors, NAD or NADP as acceptor"/>
    <property type="evidence" value="ECO:0007669"/>
    <property type="project" value="InterPro"/>
</dbReference>
<dbReference type="SUPFAM" id="SSF51735">
    <property type="entry name" value="NAD(P)-binding Rossmann-fold domains"/>
    <property type="match status" value="1"/>
</dbReference>
<dbReference type="Proteomes" id="UP000215127">
    <property type="component" value="Chromosome 1"/>
</dbReference>
<dbReference type="Gene3D" id="3.90.180.10">
    <property type="entry name" value="Medium-chain alcohol dehydrogenases, catalytic domain"/>
    <property type="match status" value="1"/>
</dbReference>
<dbReference type="InterPro" id="IPR047109">
    <property type="entry name" value="CAD-like"/>
</dbReference>
<dbReference type="GO" id="GO:0046872">
    <property type="term" value="F:metal ion binding"/>
    <property type="evidence" value="ECO:0007669"/>
    <property type="project" value="UniProtKB-KW"/>
</dbReference>
<accession>A0A1X7RE01</accession>
<dbReference type="Gene3D" id="3.40.50.720">
    <property type="entry name" value="NAD(P)-binding Rossmann-like Domain"/>
    <property type="match status" value="1"/>
</dbReference>
<dbReference type="AlphaFoldDB" id="A0A1X7RE01"/>
<evidence type="ECO:0000313" key="4">
    <source>
        <dbReference type="EMBL" id="SMQ45628.1"/>
    </source>
</evidence>
<dbReference type="EMBL" id="LT853692">
    <property type="protein sequence ID" value="SMQ45628.1"/>
    <property type="molecule type" value="Genomic_DNA"/>
</dbReference>
<keyword evidence="5" id="KW-1185">Reference proteome</keyword>
<reference evidence="4 5" key="1">
    <citation type="submission" date="2016-06" db="EMBL/GenBank/DDBJ databases">
        <authorList>
            <person name="Kjaerup R.B."/>
            <person name="Dalgaard T.S."/>
            <person name="Juul-Madsen H.R."/>
        </authorList>
    </citation>
    <scope>NUCLEOTIDE SEQUENCE [LARGE SCALE GENOMIC DNA]</scope>
</reference>
<evidence type="ECO:0008006" key="6">
    <source>
        <dbReference type="Google" id="ProtNLM"/>
    </source>
</evidence>
<evidence type="ECO:0000256" key="3">
    <source>
        <dbReference type="ARBA" id="ARBA00023002"/>
    </source>
</evidence>
<gene>
    <name evidence="4" type="ORF">ZT3D7_G773</name>
</gene>
<protein>
    <recommendedName>
        <fullName evidence="6">Alcohol dehydrogenase-like C-terminal domain-containing protein</fullName>
    </recommendedName>
</protein>
<sequence>MPLEGYLGLLKTKGTYIQIGAPDAGELPAINAFTLLTNGIKVGGSAIGSPKEIEEMLQFAADKKIEPWLNERPMKEANDVVQDMTAGKARYRYVLVNEKHAKA</sequence>
<evidence type="ECO:0000256" key="1">
    <source>
        <dbReference type="ARBA" id="ARBA00022723"/>
    </source>
</evidence>
<name>A0A1X7RE01_ZYMT9</name>
<organism evidence="4 5">
    <name type="scientific">Zymoseptoria tritici (strain ST99CH_3D7)</name>
    <dbReference type="NCBI Taxonomy" id="1276538"/>
    <lineage>
        <taxon>Eukaryota</taxon>
        <taxon>Fungi</taxon>
        <taxon>Dikarya</taxon>
        <taxon>Ascomycota</taxon>
        <taxon>Pezizomycotina</taxon>
        <taxon>Dothideomycetes</taxon>
        <taxon>Dothideomycetidae</taxon>
        <taxon>Mycosphaerellales</taxon>
        <taxon>Mycosphaerellaceae</taxon>
        <taxon>Zymoseptoria</taxon>
    </lineage>
</organism>
<keyword evidence="3" id="KW-0560">Oxidoreductase</keyword>